<dbReference type="PROSITE" id="PS00028">
    <property type="entry name" value="ZINC_FINGER_C2H2_1"/>
    <property type="match status" value="3"/>
</dbReference>
<keyword evidence="4" id="KW-0479">Metal-binding</keyword>
<feature type="compositionally biased region" description="Low complexity" evidence="13">
    <location>
        <begin position="16"/>
        <end position="25"/>
    </location>
</feature>
<evidence type="ECO:0000259" key="14">
    <source>
        <dbReference type="PROSITE" id="PS50157"/>
    </source>
</evidence>
<protein>
    <recommendedName>
        <fullName evidence="14">C2H2-type domain-containing protein</fullName>
    </recommendedName>
</protein>
<dbReference type="PROSITE" id="PS50157">
    <property type="entry name" value="ZINC_FINGER_C2H2_2"/>
    <property type="match status" value="4"/>
</dbReference>
<evidence type="ECO:0000313" key="15">
    <source>
        <dbReference type="Ensembl" id="ENSPKIP00000036243.1"/>
    </source>
</evidence>
<accession>A0A3B3T178</accession>
<dbReference type="SMART" id="SM00355">
    <property type="entry name" value="ZnF_C2H2"/>
    <property type="match status" value="4"/>
</dbReference>
<keyword evidence="16" id="KW-1185">Reference proteome</keyword>
<evidence type="ECO:0000256" key="10">
    <source>
        <dbReference type="ARBA" id="ARBA00023163"/>
    </source>
</evidence>
<comment type="function">
    <text evidence="1">May be involved in transcriptional regulation.</text>
</comment>
<feature type="domain" description="C2H2-type" evidence="14">
    <location>
        <begin position="129"/>
        <end position="156"/>
    </location>
</feature>
<evidence type="ECO:0000256" key="12">
    <source>
        <dbReference type="PROSITE-ProRule" id="PRU00042"/>
    </source>
</evidence>
<dbReference type="Ensembl" id="ENSPKIT00000017184.1">
    <property type="protein sequence ID" value="ENSPKIP00000036243.1"/>
    <property type="gene ID" value="ENSPKIG00000014873.1"/>
</dbReference>
<keyword evidence="7" id="KW-0862">Zinc</keyword>
<dbReference type="PANTHER" id="PTHR23235:SF152">
    <property type="entry name" value="SI:DKEY-210J14.3"/>
    <property type="match status" value="1"/>
</dbReference>
<evidence type="ECO:0000256" key="3">
    <source>
        <dbReference type="ARBA" id="ARBA00006991"/>
    </source>
</evidence>
<evidence type="ECO:0000256" key="5">
    <source>
        <dbReference type="ARBA" id="ARBA00022737"/>
    </source>
</evidence>
<dbReference type="AlphaFoldDB" id="A0A3B3T178"/>
<keyword evidence="5" id="KW-0677">Repeat</keyword>
<keyword evidence="8" id="KW-0805">Transcription regulation</keyword>
<evidence type="ECO:0000256" key="8">
    <source>
        <dbReference type="ARBA" id="ARBA00023015"/>
    </source>
</evidence>
<proteinExistence type="inferred from homology"/>
<feature type="domain" description="C2H2-type" evidence="14">
    <location>
        <begin position="185"/>
        <end position="234"/>
    </location>
</feature>
<evidence type="ECO:0000256" key="9">
    <source>
        <dbReference type="ARBA" id="ARBA00023125"/>
    </source>
</evidence>
<dbReference type="InterPro" id="IPR013087">
    <property type="entry name" value="Znf_C2H2_type"/>
</dbReference>
<name>A0A3B3T178_9TELE</name>
<keyword evidence="6 12" id="KW-0863">Zinc-finger</keyword>
<evidence type="ECO:0000256" key="2">
    <source>
        <dbReference type="ARBA" id="ARBA00004123"/>
    </source>
</evidence>
<evidence type="ECO:0000256" key="4">
    <source>
        <dbReference type="ARBA" id="ARBA00022723"/>
    </source>
</evidence>
<comment type="subcellular location">
    <subcellularLocation>
        <location evidence="2">Nucleus</location>
    </subcellularLocation>
</comment>
<keyword evidence="11" id="KW-0539">Nucleus</keyword>
<sequence length="283" mass="31688">MDSEGLSTQTLPPAETSGASSLSSLGATDVKPDIIVDSLTIKLEGDMQSAWNKEATLGKAHTQPQFYREDGEQEGIQPEIVASMYPAHNQTVENTISECDEPDRSEYAAFLMSDTPESQHSLGTAERGFICRFCGMSFSRLKKFEEHQRGHTGEKPFSCVHCGKHFMSSRDLKVHQNVHTGERPFCCVMCGRSFSHPSNLKRHQRRCSPRKCSPYPLSNRTALKHFRIHTGEKPFSCTICGKRFSQCSNMKRHMNTHTVTKTESPNVGLEPTTLRLRVSCSTD</sequence>
<reference evidence="15" key="2">
    <citation type="submission" date="2025-09" db="UniProtKB">
        <authorList>
            <consortium name="Ensembl"/>
        </authorList>
    </citation>
    <scope>IDENTIFICATION</scope>
</reference>
<evidence type="ECO:0000313" key="16">
    <source>
        <dbReference type="Proteomes" id="UP000261540"/>
    </source>
</evidence>
<dbReference type="GO" id="GO:0000981">
    <property type="term" value="F:DNA-binding transcription factor activity, RNA polymerase II-specific"/>
    <property type="evidence" value="ECO:0007669"/>
    <property type="project" value="TreeGrafter"/>
</dbReference>
<dbReference type="Pfam" id="PF00096">
    <property type="entry name" value="zf-C2H2"/>
    <property type="match status" value="4"/>
</dbReference>
<evidence type="ECO:0000256" key="11">
    <source>
        <dbReference type="ARBA" id="ARBA00023242"/>
    </source>
</evidence>
<dbReference type="GeneTree" id="ENSGT01150000286939"/>
<dbReference type="GO" id="GO:0008270">
    <property type="term" value="F:zinc ion binding"/>
    <property type="evidence" value="ECO:0007669"/>
    <property type="project" value="UniProtKB-KW"/>
</dbReference>
<feature type="region of interest" description="Disordered" evidence="13">
    <location>
        <begin position="1"/>
        <end position="25"/>
    </location>
</feature>
<dbReference type="Proteomes" id="UP000261540">
    <property type="component" value="Unplaced"/>
</dbReference>
<comment type="similarity">
    <text evidence="3">Belongs to the krueppel C2H2-type zinc-finger protein family.</text>
</comment>
<dbReference type="FunFam" id="3.30.160.60:FF:000358">
    <property type="entry name" value="zinc finger protein 24"/>
    <property type="match status" value="1"/>
</dbReference>
<dbReference type="FunFam" id="3.30.160.60:FF:002343">
    <property type="entry name" value="Zinc finger protein 33A"/>
    <property type="match status" value="1"/>
</dbReference>
<dbReference type="FunFam" id="3.30.160.60:FF:000966">
    <property type="entry name" value="ZFP90 zinc finger protein"/>
    <property type="match status" value="1"/>
</dbReference>
<feature type="compositionally biased region" description="Polar residues" evidence="13">
    <location>
        <begin position="1"/>
        <end position="11"/>
    </location>
</feature>
<evidence type="ECO:0000256" key="7">
    <source>
        <dbReference type="ARBA" id="ARBA00022833"/>
    </source>
</evidence>
<keyword evidence="9" id="KW-0238">DNA-binding</keyword>
<dbReference type="Gene3D" id="3.30.160.60">
    <property type="entry name" value="Classic Zinc Finger"/>
    <property type="match status" value="4"/>
</dbReference>
<dbReference type="GO" id="GO:0000978">
    <property type="term" value="F:RNA polymerase II cis-regulatory region sequence-specific DNA binding"/>
    <property type="evidence" value="ECO:0007669"/>
    <property type="project" value="TreeGrafter"/>
</dbReference>
<reference evidence="15" key="1">
    <citation type="submission" date="2025-08" db="UniProtKB">
        <authorList>
            <consortium name="Ensembl"/>
        </authorList>
    </citation>
    <scope>IDENTIFICATION</scope>
</reference>
<evidence type="ECO:0000256" key="1">
    <source>
        <dbReference type="ARBA" id="ARBA00003767"/>
    </source>
</evidence>
<keyword evidence="10" id="KW-0804">Transcription</keyword>
<evidence type="ECO:0000256" key="13">
    <source>
        <dbReference type="SAM" id="MobiDB-lite"/>
    </source>
</evidence>
<dbReference type="PANTHER" id="PTHR23235">
    <property type="entry name" value="KRUEPPEL-LIKE TRANSCRIPTION FACTOR"/>
    <property type="match status" value="1"/>
</dbReference>
<feature type="domain" description="C2H2-type" evidence="14">
    <location>
        <begin position="235"/>
        <end position="262"/>
    </location>
</feature>
<dbReference type="SUPFAM" id="SSF57667">
    <property type="entry name" value="beta-beta-alpha zinc fingers"/>
    <property type="match status" value="3"/>
</dbReference>
<dbReference type="GO" id="GO:0005634">
    <property type="term" value="C:nucleus"/>
    <property type="evidence" value="ECO:0007669"/>
    <property type="project" value="UniProtKB-SubCell"/>
</dbReference>
<dbReference type="InterPro" id="IPR036236">
    <property type="entry name" value="Znf_C2H2_sf"/>
</dbReference>
<feature type="domain" description="C2H2-type" evidence="14">
    <location>
        <begin position="157"/>
        <end position="184"/>
    </location>
</feature>
<organism evidence="15 16">
    <name type="scientific">Paramormyrops kingsleyae</name>
    <dbReference type="NCBI Taxonomy" id="1676925"/>
    <lineage>
        <taxon>Eukaryota</taxon>
        <taxon>Metazoa</taxon>
        <taxon>Chordata</taxon>
        <taxon>Craniata</taxon>
        <taxon>Vertebrata</taxon>
        <taxon>Euteleostomi</taxon>
        <taxon>Actinopterygii</taxon>
        <taxon>Neopterygii</taxon>
        <taxon>Teleostei</taxon>
        <taxon>Osteoglossocephala</taxon>
        <taxon>Osteoglossomorpha</taxon>
        <taxon>Osteoglossiformes</taxon>
        <taxon>Mormyridae</taxon>
        <taxon>Paramormyrops</taxon>
    </lineage>
</organism>
<evidence type="ECO:0000256" key="6">
    <source>
        <dbReference type="ARBA" id="ARBA00022771"/>
    </source>
</evidence>